<dbReference type="OrthoDB" id="5377981at2"/>
<dbReference type="EMBL" id="QHHQ01000002">
    <property type="protein sequence ID" value="RAI01808.1"/>
    <property type="molecule type" value="Genomic_DNA"/>
</dbReference>
<keyword evidence="4" id="KW-1185">Reference proteome</keyword>
<feature type="chain" id="PRO_5032711068" evidence="1">
    <location>
        <begin position="27"/>
        <end position="378"/>
    </location>
</feature>
<feature type="domain" description="Beta-lactamase-related" evidence="2">
    <location>
        <begin position="80"/>
        <end position="357"/>
    </location>
</feature>
<dbReference type="PANTHER" id="PTHR46825:SF7">
    <property type="entry name" value="D-ALANYL-D-ALANINE CARBOXYPEPTIDASE"/>
    <property type="match status" value="1"/>
</dbReference>
<keyword evidence="3" id="KW-0378">Hydrolase</keyword>
<keyword evidence="1" id="KW-0732">Signal</keyword>
<feature type="signal peptide" evidence="1">
    <location>
        <begin position="1"/>
        <end position="26"/>
    </location>
</feature>
<proteinExistence type="predicted"/>
<evidence type="ECO:0000259" key="2">
    <source>
        <dbReference type="Pfam" id="PF00144"/>
    </source>
</evidence>
<name>A0A8B2NU54_9HYPH</name>
<dbReference type="Proteomes" id="UP000249590">
    <property type="component" value="Unassembled WGS sequence"/>
</dbReference>
<organism evidence="3 4">
    <name type="scientific">Acuticoccus sediminis</name>
    <dbReference type="NCBI Taxonomy" id="2184697"/>
    <lineage>
        <taxon>Bacteria</taxon>
        <taxon>Pseudomonadati</taxon>
        <taxon>Pseudomonadota</taxon>
        <taxon>Alphaproteobacteria</taxon>
        <taxon>Hyphomicrobiales</taxon>
        <taxon>Amorphaceae</taxon>
        <taxon>Acuticoccus</taxon>
    </lineage>
</organism>
<gene>
    <name evidence="3" type="ORF">DLJ53_10405</name>
</gene>
<evidence type="ECO:0000313" key="4">
    <source>
        <dbReference type="Proteomes" id="UP000249590"/>
    </source>
</evidence>
<evidence type="ECO:0000313" key="3">
    <source>
        <dbReference type="EMBL" id="RAI01808.1"/>
    </source>
</evidence>
<dbReference type="AlphaFoldDB" id="A0A8B2NU54"/>
<dbReference type="SUPFAM" id="SSF56601">
    <property type="entry name" value="beta-lactamase/transpeptidase-like"/>
    <property type="match status" value="1"/>
</dbReference>
<comment type="caution">
    <text evidence="3">The sequence shown here is derived from an EMBL/GenBank/DDBJ whole genome shotgun (WGS) entry which is preliminary data.</text>
</comment>
<accession>A0A8B2NU54</accession>
<dbReference type="PANTHER" id="PTHR46825">
    <property type="entry name" value="D-ALANYL-D-ALANINE-CARBOXYPEPTIDASE/ENDOPEPTIDASE AMPH"/>
    <property type="match status" value="1"/>
</dbReference>
<dbReference type="Pfam" id="PF00144">
    <property type="entry name" value="Beta-lactamase"/>
    <property type="match status" value="1"/>
</dbReference>
<reference evidence="3 4" key="1">
    <citation type="submission" date="2018-05" db="EMBL/GenBank/DDBJ databases">
        <title>Acuticoccus sediminis sp. nov., isolated from deep-sea sediment of Indian Ocean.</title>
        <authorList>
            <person name="Liu X."/>
            <person name="Lai Q."/>
            <person name="Du Y."/>
            <person name="Sun F."/>
            <person name="Zhang X."/>
            <person name="Wang S."/>
            <person name="Shao Z."/>
        </authorList>
    </citation>
    <scope>NUCLEOTIDE SEQUENCE [LARGE SCALE GENOMIC DNA]</scope>
    <source>
        <strain evidence="3 4">PTG4-2</strain>
    </source>
</reference>
<dbReference type="InterPro" id="IPR001466">
    <property type="entry name" value="Beta-lactam-related"/>
</dbReference>
<dbReference type="Gene3D" id="3.40.710.10">
    <property type="entry name" value="DD-peptidase/beta-lactamase superfamily"/>
    <property type="match status" value="1"/>
</dbReference>
<dbReference type="InterPro" id="IPR012338">
    <property type="entry name" value="Beta-lactam/transpept-like"/>
</dbReference>
<dbReference type="GO" id="GO:0016787">
    <property type="term" value="F:hydrolase activity"/>
    <property type="evidence" value="ECO:0007669"/>
    <property type="project" value="UniProtKB-KW"/>
</dbReference>
<protein>
    <submittedName>
        <fullName evidence="3">Serine hydrolase</fullName>
    </submittedName>
</protein>
<evidence type="ECO:0000256" key="1">
    <source>
        <dbReference type="SAM" id="SignalP"/>
    </source>
</evidence>
<dbReference type="RefSeq" id="WP_111344950.1">
    <property type="nucleotide sequence ID" value="NZ_QHHQ01000002.1"/>
</dbReference>
<dbReference type="InterPro" id="IPR050491">
    <property type="entry name" value="AmpC-like"/>
</dbReference>
<sequence>MNGRCAFLAACAIALFFTGAHSPAEAQSAATAPQAPASAPAGWQTVAGTLEDLRAAHGVTALIVGIGIGDAPPLVAAAGQSITGVPARTDMHFRIGAMAIASQTTILMQLVDEGVVALDDTIDEWLPTYPAADRITLRMLADSTSGYADYESDPGFVEAFENDVFYDWPREELLKVAFARGMLFEPGTDFQYAHTNFIVLAEALAGATGTPYPTLLKQRIIDRLGLKETEIWTTAALPDPPLHGFTKERGIFEDATYWSPSWTSFTGPLNADITDTVRLMRAIGTGETISEASLETMLTPATLGMNINTPEHAFSLGLELLPPWIQKTFFFGGYGGTAGYMRDEDLTIVVMTTLGRDSPPGENPSTPIFHQLAEMLGR</sequence>